<name>C1DXS4_SULAA</name>
<proteinExistence type="predicted"/>
<feature type="domain" description="PilZ" evidence="1">
    <location>
        <begin position="98"/>
        <end position="197"/>
    </location>
</feature>
<reference evidence="2 3" key="1">
    <citation type="journal article" date="2009" name="J. Bacteriol.">
        <title>Complete and draft genome sequences of six members of the Aquificales.</title>
        <authorList>
            <person name="Reysenbach A.L."/>
            <person name="Hamamura N."/>
            <person name="Podar M."/>
            <person name="Griffiths E."/>
            <person name="Ferreira S."/>
            <person name="Hochstein R."/>
            <person name="Heidelberg J."/>
            <person name="Johnson J."/>
            <person name="Mead D."/>
            <person name="Pohorille A."/>
            <person name="Sarmiento M."/>
            <person name="Schweighofer K."/>
            <person name="Seshadri R."/>
            <person name="Voytek M.A."/>
        </authorList>
    </citation>
    <scope>NUCLEOTIDE SEQUENCE [LARGE SCALE GENOMIC DNA]</scope>
    <source>
        <strain evidence="3">Az-Fu1 / DSM 15241 / OCM 825</strain>
    </source>
</reference>
<dbReference type="Proteomes" id="UP000001369">
    <property type="component" value="Chromosome"/>
</dbReference>
<gene>
    <name evidence="2" type="ordered locus">SULAZ_0190</name>
</gene>
<dbReference type="HOGENOM" id="CLU_1293769_0_0_0"/>
<dbReference type="Gene3D" id="2.40.10.220">
    <property type="entry name" value="predicted glycosyltransferase like domains"/>
    <property type="match status" value="1"/>
</dbReference>
<dbReference type="KEGG" id="saf:SULAZ_0190"/>
<dbReference type="Pfam" id="PF07238">
    <property type="entry name" value="PilZ"/>
    <property type="match status" value="1"/>
</dbReference>
<dbReference type="RefSeq" id="WP_012674939.1">
    <property type="nucleotide sequence ID" value="NC_012438.1"/>
</dbReference>
<dbReference type="GO" id="GO:0035438">
    <property type="term" value="F:cyclic-di-GMP binding"/>
    <property type="evidence" value="ECO:0007669"/>
    <property type="project" value="InterPro"/>
</dbReference>
<dbReference type="AlphaFoldDB" id="C1DXS4"/>
<dbReference type="EMBL" id="CP001229">
    <property type="protein sequence ID" value="ACN99627.1"/>
    <property type="molecule type" value="Genomic_DNA"/>
</dbReference>
<keyword evidence="3" id="KW-1185">Reference proteome</keyword>
<dbReference type="STRING" id="204536.SULAZ_0190"/>
<protein>
    <submittedName>
        <fullName evidence="2">Type IV pilus assembly protein PilZ</fullName>
    </submittedName>
</protein>
<evidence type="ECO:0000259" key="1">
    <source>
        <dbReference type="Pfam" id="PF07238"/>
    </source>
</evidence>
<evidence type="ECO:0000313" key="2">
    <source>
        <dbReference type="EMBL" id="ACN99627.1"/>
    </source>
</evidence>
<dbReference type="InterPro" id="IPR009875">
    <property type="entry name" value="PilZ_domain"/>
</dbReference>
<sequence length="213" mass="25057">MEGTINRLLEDLEKKKKGEFFIFYEEVPIKVILNVFEINFLKKQIEFEINPKIEVMISQEKELYARVNDDILVLKALMWNREVLITSFPSFAIEPKIKRNFVRVKCPAKHPVNLEIDSELCVNLRDISEEGFSFKLPKSATFEIDKEYEGRLNVNSKTFPIIFKPLYKIERPDNTYRYGCKITQARPIVQNEIAKYVGDRQRELAKILSNFAD</sequence>
<organism evidence="2 3">
    <name type="scientific">Sulfurihydrogenibium azorense (strain DSM 15241 / OCM 825 / Az-Fu1)</name>
    <dbReference type="NCBI Taxonomy" id="204536"/>
    <lineage>
        <taxon>Bacteria</taxon>
        <taxon>Pseudomonadati</taxon>
        <taxon>Aquificota</taxon>
        <taxon>Aquificia</taxon>
        <taxon>Aquificales</taxon>
        <taxon>Hydrogenothermaceae</taxon>
        <taxon>Sulfurihydrogenibium</taxon>
    </lineage>
</organism>
<evidence type="ECO:0000313" key="3">
    <source>
        <dbReference type="Proteomes" id="UP000001369"/>
    </source>
</evidence>
<dbReference type="OrthoDB" id="12233at2"/>
<accession>C1DXS4</accession>